<sequence length="612" mass="70910">MSRFGIKKMRRKLTQSVRTACKFRYIVTYEYLEVKSQEDWKPTELNILWFRGHRTKSSIKPSWVVQIPNTVTKTSTCTARWNPPYSVDLIVTLYKDTAGSTFKKKDYMFVMEDICGAKRKKLAIFPCNIAAYVSMDGDTHDLELEFKSLSKKITSAKCGLKIKCEFIKEGSAIDDDMQSNFSHMSEAEEFSRMSELAEVSDEDDYDYGYDDIPEEASELEPSEDVESWPEVDFKRTDQTEPSADQNATKAKSKPWTKFVADMNSFEWLRNPLSSSTKKKRIAEQLKENAEGEQQPSTKHTDEYDLPEPQDKQLIKVNSMDSLDRGDVTPDDDDDIIDESDDFLEEHRDSTGSLTSLPTRNGLRSSIKETFKNVTSKTSSKLNLLNTSDEECKELEAKLQEKNSQIWNLEKDNKSLARDNRELVIENNKLQDTVFSLQKQREEMQTEIGELQILVEDLKIRLSESEAEHKQLKKEEQELLAKMNLRGWLCKRGVKGITGHQWRRRWFATDESGKLYYYKQNSNSSPQGFIDLDMIIEVQDQAEDKQDKNKASFNVVVNKRKYELMARDTEEKQKWINALDYLRHWRGHTSKILNNGQTSNGEDSLNPFLNPNI</sequence>
<dbReference type="InterPro" id="IPR019448">
    <property type="entry name" value="NT-C2"/>
</dbReference>
<dbReference type="AlphaFoldDB" id="A0A6S7I853"/>
<reference evidence="3" key="1">
    <citation type="submission" date="2020-04" db="EMBL/GenBank/DDBJ databases">
        <authorList>
            <person name="Alioto T."/>
            <person name="Alioto T."/>
            <person name="Gomez Garrido J."/>
        </authorList>
    </citation>
    <scope>NUCLEOTIDE SEQUENCE</scope>
    <source>
        <strain evidence="3">A484AB</strain>
    </source>
</reference>
<dbReference type="EMBL" id="CACRXK020004330">
    <property type="protein sequence ID" value="CAB4002362.1"/>
    <property type="molecule type" value="Genomic_DNA"/>
</dbReference>
<evidence type="ECO:0000313" key="4">
    <source>
        <dbReference type="Proteomes" id="UP001152795"/>
    </source>
</evidence>
<evidence type="ECO:0000256" key="1">
    <source>
        <dbReference type="SAM" id="Coils"/>
    </source>
</evidence>
<dbReference type="SUPFAM" id="SSF50729">
    <property type="entry name" value="PH domain-like"/>
    <property type="match status" value="1"/>
</dbReference>
<feature type="compositionally biased region" description="Basic and acidic residues" evidence="2">
    <location>
        <begin position="298"/>
        <end position="313"/>
    </location>
</feature>
<proteinExistence type="predicted"/>
<protein>
    <submittedName>
        <fullName evidence="3">Uncharacterized protein</fullName>
    </submittedName>
</protein>
<keyword evidence="4" id="KW-1185">Reference proteome</keyword>
<feature type="compositionally biased region" description="Polar residues" evidence="2">
    <location>
        <begin position="239"/>
        <end position="249"/>
    </location>
</feature>
<keyword evidence="1" id="KW-0175">Coiled coil</keyword>
<evidence type="ECO:0000256" key="2">
    <source>
        <dbReference type="SAM" id="MobiDB-lite"/>
    </source>
</evidence>
<name>A0A6S7I853_PARCT</name>
<feature type="coiled-coil region" evidence="1">
    <location>
        <begin position="384"/>
        <end position="481"/>
    </location>
</feature>
<dbReference type="OrthoDB" id="5972258at2759"/>
<organism evidence="3 4">
    <name type="scientific">Paramuricea clavata</name>
    <name type="common">Red gorgonian</name>
    <name type="synonym">Violescent sea-whip</name>
    <dbReference type="NCBI Taxonomy" id="317549"/>
    <lineage>
        <taxon>Eukaryota</taxon>
        <taxon>Metazoa</taxon>
        <taxon>Cnidaria</taxon>
        <taxon>Anthozoa</taxon>
        <taxon>Octocorallia</taxon>
        <taxon>Malacalcyonacea</taxon>
        <taxon>Plexauridae</taxon>
        <taxon>Paramuricea</taxon>
    </lineage>
</organism>
<dbReference type="InterPro" id="IPR011993">
    <property type="entry name" value="PH-like_dom_sf"/>
</dbReference>
<dbReference type="PANTHER" id="PTHR14336">
    <property type="entry name" value="TANDEM PH DOMAIN CONTAINING PROTEIN"/>
    <property type="match status" value="1"/>
</dbReference>
<dbReference type="PROSITE" id="PS50003">
    <property type="entry name" value="PH_DOMAIN"/>
    <property type="match status" value="1"/>
</dbReference>
<dbReference type="Pfam" id="PF10358">
    <property type="entry name" value="NT-C2"/>
    <property type="match status" value="1"/>
</dbReference>
<evidence type="ECO:0000313" key="3">
    <source>
        <dbReference type="EMBL" id="CAB4002362.1"/>
    </source>
</evidence>
<feature type="region of interest" description="Disordered" evidence="2">
    <location>
        <begin position="592"/>
        <end position="612"/>
    </location>
</feature>
<dbReference type="Pfam" id="PF00169">
    <property type="entry name" value="PH"/>
    <property type="match status" value="1"/>
</dbReference>
<feature type="compositionally biased region" description="Acidic residues" evidence="2">
    <location>
        <begin position="204"/>
        <end position="229"/>
    </location>
</feature>
<dbReference type="FunFam" id="2.30.29.30:FF:000286">
    <property type="entry name" value="PH-protein kinase domain containing protein"/>
    <property type="match status" value="1"/>
</dbReference>
<gene>
    <name evidence="3" type="ORF">PACLA_8A019488</name>
</gene>
<dbReference type="InterPro" id="IPR001849">
    <property type="entry name" value="PH_domain"/>
</dbReference>
<dbReference type="PANTHER" id="PTHR14336:SF8">
    <property type="entry name" value="PROTEIN OPY1"/>
    <property type="match status" value="1"/>
</dbReference>
<dbReference type="InterPro" id="IPR051707">
    <property type="entry name" value="PI-Interact_SigTrans_Reg"/>
</dbReference>
<dbReference type="Proteomes" id="UP001152795">
    <property type="component" value="Unassembled WGS sequence"/>
</dbReference>
<comment type="caution">
    <text evidence="3">The sequence shown here is derived from an EMBL/GenBank/DDBJ whole genome shotgun (WGS) entry which is preliminary data.</text>
</comment>
<dbReference type="Gene3D" id="2.30.29.30">
    <property type="entry name" value="Pleckstrin-homology domain (PH domain)/Phosphotyrosine-binding domain (PTB)"/>
    <property type="match status" value="1"/>
</dbReference>
<accession>A0A6S7I853</accession>
<dbReference type="PROSITE" id="PS51840">
    <property type="entry name" value="C2_NT"/>
    <property type="match status" value="1"/>
</dbReference>
<feature type="region of interest" description="Disordered" evidence="2">
    <location>
        <begin position="276"/>
        <end position="337"/>
    </location>
</feature>
<feature type="compositionally biased region" description="Acidic residues" evidence="2">
    <location>
        <begin position="328"/>
        <end position="337"/>
    </location>
</feature>
<feature type="region of interest" description="Disordered" evidence="2">
    <location>
        <begin position="204"/>
        <end position="255"/>
    </location>
</feature>
<dbReference type="SMART" id="SM00233">
    <property type="entry name" value="PH"/>
    <property type="match status" value="1"/>
</dbReference>